<keyword evidence="8" id="KW-0449">Lipoprotein</keyword>
<keyword evidence="13" id="KW-1185">Reference proteome</keyword>
<gene>
    <name evidence="12" type="ORF">TCIL3000_0_21170</name>
</gene>
<dbReference type="Proteomes" id="UP000000702">
    <property type="component" value="Unassembled WGS sequence"/>
</dbReference>
<evidence type="ECO:0000259" key="11">
    <source>
        <dbReference type="Pfam" id="PF13206"/>
    </source>
</evidence>
<evidence type="ECO:0000256" key="10">
    <source>
        <dbReference type="SAM" id="SignalP"/>
    </source>
</evidence>
<feature type="chain" id="PRO_5003390407" evidence="10">
    <location>
        <begin position="17"/>
        <end position="457"/>
    </location>
</feature>
<comment type="subcellular location">
    <subcellularLocation>
        <location evidence="2">Cell membrane</location>
        <topology evidence="2">Lipid-anchor</topology>
        <topology evidence="2">GPI-anchor</topology>
    </subcellularLocation>
</comment>
<evidence type="ECO:0000256" key="9">
    <source>
        <dbReference type="SAM" id="MobiDB-lite"/>
    </source>
</evidence>
<evidence type="ECO:0000256" key="6">
    <source>
        <dbReference type="ARBA" id="ARBA00023136"/>
    </source>
</evidence>
<evidence type="ECO:0000256" key="3">
    <source>
        <dbReference type="ARBA" id="ARBA00022475"/>
    </source>
</evidence>
<dbReference type="VEuPathDB" id="TriTrypDB:TcIL3000_0_21170"/>
<evidence type="ECO:0000256" key="7">
    <source>
        <dbReference type="ARBA" id="ARBA00023180"/>
    </source>
</evidence>
<keyword evidence="5 10" id="KW-0732">Signal</keyword>
<evidence type="ECO:0000256" key="4">
    <source>
        <dbReference type="ARBA" id="ARBA00022622"/>
    </source>
</evidence>
<evidence type="ECO:0000256" key="1">
    <source>
        <dbReference type="ARBA" id="ARBA00002523"/>
    </source>
</evidence>
<name>F9WIY7_TRYCI</name>
<feature type="region of interest" description="Disordered" evidence="9">
    <location>
        <begin position="92"/>
        <end position="111"/>
    </location>
</feature>
<feature type="domain" description="Trypanosome variant surface glycoprotein B-type N-terminal" evidence="11">
    <location>
        <begin position="30"/>
        <end position="400"/>
    </location>
</feature>
<sequence length="457" mass="49625">MACLLELLASVAVVIGTLLGDAAVRGAFIQSVDNAEQFALLCRIYNVAKNPPTNHTDLQYHLKIMEEIDAPNASLAEQKRFNEIEKVKNSGSLSEDSNEAIPASWPQRDAGNNAVTTVASGKKHAKVNPAATGEALARIRLRQITQKAHKLIEEIRRLNVTEEIEKAKAEFAKVIFGEEANESDLCHGALKGVSGRAEACGKTGLSSKGDSAGKNLVVDFFCLCAHRADKKNGIDNVCGVQVGGKGDKADKHGWDTAAPLGSSSMWASVKKGCENLLHQHPKSTEEGHEVLKDFLKHLKSGGVYRWGTTNGVNGESSSRKEGMLGTGVGTNEDKEKDLVCNGSKGYGKSGKRPGGLCVYYGPHGWEENIEWLKQLKAALSTVDDMNRKTASVQRALEKLQMLHHRAEEIYEATKVILELENLEGLTAFQNVSGSFTAYNGTRTRSYSHNPHLYFALP</sequence>
<dbReference type="EMBL" id="CAEQ01002658">
    <property type="protein sequence ID" value="CCD17287.1"/>
    <property type="molecule type" value="Genomic_DNA"/>
</dbReference>
<proteinExistence type="predicted"/>
<reference evidence="12 13" key="2">
    <citation type="journal article" date="2012" name="Proc. Natl. Acad. Sci. U.S.A.">
        <title>Antigenic diversity is generated by distinct evolutionary mechanisms in African trypanosome species.</title>
        <authorList>
            <person name="Jackson A.P."/>
            <person name="Berry A."/>
            <person name="Aslett M."/>
            <person name="Allison H.C."/>
            <person name="Burton P."/>
            <person name="Vavrova-Anderson J."/>
            <person name="Brown R."/>
            <person name="Browne H."/>
            <person name="Corton N."/>
            <person name="Hauser H."/>
            <person name="Gamble J."/>
            <person name="Gilderthorp R."/>
            <person name="Marcello L."/>
            <person name="McQuillan J."/>
            <person name="Otto T.D."/>
            <person name="Quail M.A."/>
            <person name="Sanders M.J."/>
            <person name="van Tonder A."/>
            <person name="Ginger M.L."/>
            <person name="Field M.C."/>
            <person name="Barry J.D."/>
            <person name="Hertz-Fowler C."/>
            <person name="Berriman M."/>
        </authorList>
    </citation>
    <scope>NUCLEOTIDE SEQUENCE [LARGE SCALE GENOMIC DNA]</scope>
    <source>
        <strain evidence="12 13">IL3000</strain>
    </source>
</reference>
<organism evidence="12 13">
    <name type="scientific">Trypanosoma congolense (strain IL3000)</name>
    <dbReference type="NCBI Taxonomy" id="1068625"/>
    <lineage>
        <taxon>Eukaryota</taxon>
        <taxon>Discoba</taxon>
        <taxon>Euglenozoa</taxon>
        <taxon>Kinetoplastea</taxon>
        <taxon>Metakinetoplastina</taxon>
        <taxon>Trypanosomatida</taxon>
        <taxon>Trypanosomatidae</taxon>
        <taxon>Trypanosoma</taxon>
        <taxon>Nannomonas</taxon>
    </lineage>
</organism>
<evidence type="ECO:0000256" key="8">
    <source>
        <dbReference type="ARBA" id="ARBA00023288"/>
    </source>
</evidence>
<keyword evidence="4" id="KW-0336">GPI-anchor</keyword>
<reference evidence="13" key="1">
    <citation type="submission" date="2011-07" db="EMBL/GenBank/DDBJ databases">
        <title>Divergent evolution of antigenic variation in African trypanosomes.</title>
        <authorList>
            <person name="Jackson A.P."/>
            <person name="Berry A."/>
            <person name="Allison H.C."/>
            <person name="Burton P."/>
            <person name="Anderson J."/>
            <person name="Aslett M."/>
            <person name="Brown R."/>
            <person name="Corton N."/>
            <person name="Harris D."/>
            <person name="Hauser H."/>
            <person name="Gamble J."/>
            <person name="Gilderthorp R."/>
            <person name="McQuillan J."/>
            <person name="Quail M.A."/>
            <person name="Sanders M."/>
            <person name="Van Tonder A."/>
            <person name="Ginger M.L."/>
            <person name="Donelson J.E."/>
            <person name="Field M.C."/>
            <person name="Barry J.D."/>
            <person name="Berriman M."/>
            <person name="Hertz-Fowler C."/>
        </authorList>
    </citation>
    <scope>NUCLEOTIDE SEQUENCE [LARGE SCALE GENOMIC DNA]</scope>
    <source>
        <strain evidence="13">IL3000</strain>
    </source>
</reference>
<evidence type="ECO:0000313" key="12">
    <source>
        <dbReference type="EMBL" id="CCD17287.1"/>
    </source>
</evidence>
<dbReference type="InterPro" id="IPR025932">
    <property type="entry name" value="Trypano_VSG_B_N_dom"/>
</dbReference>
<comment type="caution">
    <text evidence="12">The sequence shown here is derived from an EMBL/GenBank/DDBJ whole genome shotgun (WGS) entry which is preliminary data.</text>
</comment>
<dbReference type="AlphaFoldDB" id="F9WIY7"/>
<keyword evidence="3" id="KW-1003">Cell membrane</keyword>
<comment type="function">
    <text evidence="1">VSG forms a coat on the surface of the parasite. The trypanosome evades the immune response of the host by expressing a series of antigenically distinct VSGs from an estimated 1000 VSG genes.</text>
</comment>
<dbReference type="GO" id="GO:0005886">
    <property type="term" value="C:plasma membrane"/>
    <property type="evidence" value="ECO:0007669"/>
    <property type="project" value="UniProtKB-SubCell"/>
</dbReference>
<evidence type="ECO:0000256" key="2">
    <source>
        <dbReference type="ARBA" id="ARBA00004609"/>
    </source>
</evidence>
<protein>
    <submittedName>
        <fullName evidence="12">Variant surface glycoprotein</fullName>
    </submittedName>
</protein>
<feature type="signal peptide" evidence="10">
    <location>
        <begin position="1"/>
        <end position="16"/>
    </location>
</feature>
<evidence type="ECO:0000313" key="13">
    <source>
        <dbReference type="Proteomes" id="UP000000702"/>
    </source>
</evidence>
<dbReference type="GO" id="GO:0098552">
    <property type="term" value="C:side of membrane"/>
    <property type="evidence" value="ECO:0007669"/>
    <property type="project" value="UniProtKB-KW"/>
</dbReference>
<feature type="region of interest" description="Disordered" evidence="9">
    <location>
        <begin position="309"/>
        <end position="330"/>
    </location>
</feature>
<keyword evidence="6" id="KW-0472">Membrane</keyword>
<dbReference type="Pfam" id="PF13206">
    <property type="entry name" value="VSG_B"/>
    <property type="match status" value="1"/>
</dbReference>
<keyword evidence="7" id="KW-0325">Glycoprotein</keyword>
<evidence type="ECO:0000256" key="5">
    <source>
        <dbReference type="ARBA" id="ARBA00022729"/>
    </source>
</evidence>
<accession>F9WIY7</accession>